<dbReference type="GO" id="GO:0008097">
    <property type="term" value="F:5S rRNA binding"/>
    <property type="evidence" value="ECO:0007669"/>
    <property type="project" value="InterPro"/>
</dbReference>
<comment type="similarity">
    <text evidence="5">Belongs to the bacterial ribosomal protein bL25 family. CTC subfamily.</text>
</comment>
<comment type="caution">
    <text evidence="9">The sequence shown here is derived from an EMBL/GenBank/DDBJ whole genome shotgun (WGS) entry which is preliminary data.</text>
</comment>
<evidence type="ECO:0000259" key="7">
    <source>
        <dbReference type="Pfam" id="PF01386"/>
    </source>
</evidence>
<feature type="compositionally biased region" description="Basic and acidic residues" evidence="6">
    <location>
        <begin position="181"/>
        <end position="190"/>
    </location>
</feature>
<dbReference type="PANTHER" id="PTHR33284">
    <property type="entry name" value="RIBOSOMAL PROTEIN L25/GLN-TRNA SYNTHETASE, ANTI-CODON-BINDING DOMAIN-CONTAINING PROTEIN"/>
    <property type="match status" value="1"/>
</dbReference>
<dbReference type="Gene3D" id="2.40.240.10">
    <property type="entry name" value="Ribosomal Protein L25, Chain P"/>
    <property type="match status" value="1"/>
</dbReference>
<dbReference type="CDD" id="cd00495">
    <property type="entry name" value="Ribosomal_L25_TL5_CTC"/>
    <property type="match status" value="1"/>
</dbReference>
<accession>A0A0G1H1L6</accession>
<dbReference type="InterPro" id="IPR020057">
    <property type="entry name" value="Ribosomal_bL25_b-dom"/>
</dbReference>
<dbReference type="STRING" id="1618647.UW30_C0010G0017"/>
<dbReference type="InterPro" id="IPR011035">
    <property type="entry name" value="Ribosomal_bL25/Gln-tRNA_synth"/>
</dbReference>
<dbReference type="Proteomes" id="UP000034736">
    <property type="component" value="Unassembled WGS sequence"/>
</dbReference>
<feature type="domain" description="Large ribosomal subunit protein bL25 L25" evidence="7">
    <location>
        <begin position="4"/>
        <end position="89"/>
    </location>
</feature>
<evidence type="ECO:0000256" key="4">
    <source>
        <dbReference type="ARBA" id="ARBA00023274"/>
    </source>
</evidence>
<keyword evidence="1 5" id="KW-0699">rRNA-binding</keyword>
<comment type="subunit">
    <text evidence="5">Part of the 50S ribosomal subunit; part of the 5S rRNA/L5/L18/L25 subcomplex. Contacts the 5S rRNA. Binds to the 5S rRNA independently of L5 and L18.</text>
</comment>
<feature type="compositionally biased region" description="Basic and acidic residues" evidence="6">
    <location>
        <begin position="204"/>
        <end position="213"/>
    </location>
</feature>
<dbReference type="InterPro" id="IPR037121">
    <property type="entry name" value="Ribosomal_bL25_C"/>
</dbReference>
<reference evidence="9 10" key="1">
    <citation type="journal article" date="2015" name="Nature">
        <title>rRNA introns, odd ribosomes, and small enigmatic genomes across a large radiation of phyla.</title>
        <authorList>
            <person name="Brown C.T."/>
            <person name="Hug L.A."/>
            <person name="Thomas B.C."/>
            <person name="Sharon I."/>
            <person name="Castelle C.J."/>
            <person name="Singh A."/>
            <person name="Wilkins M.J."/>
            <person name="Williams K.H."/>
            <person name="Banfield J.F."/>
        </authorList>
    </citation>
    <scope>NUCLEOTIDE SEQUENCE [LARGE SCALE GENOMIC DNA]</scope>
</reference>
<sequence>MQAITAEKRDILGKKTKNLRKKGVLPAVLYGKGKPTESISVKESDFLKLWKSAGESTVVALEVGSEKKNVLIHDVAVDPLKDTPTHVDFYIVDMNKPITLDVALEFIGESDAIKAGGILVKVVHTVKIEALPKDLPHSLSIDISPLKEMTDTITVKDIKLPHGVKMLDNLDETVVLVEPPRSEEELKATEEATPALDTSTIEVLSKKPPKEGEGEGTPVEAGKKAQDTKK</sequence>
<feature type="domain" description="Large ribosomal subunit protein bL25 beta" evidence="8">
    <location>
        <begin position="98"/>
        <end position="181"/>
    </location>
</feature>
<dbReference type="Pfam" id="PF01386">
    <property type="entry name" value="Ribosomal_L25p"/>
    <property type="match status" value="1"/>
</dbReference>
<proteinExistence type="inferred from homology"/>
<protein>
    <recommendedName>
        <fullName evidence="5">Large ribosomal subunit protein bL25</fullName>
    </recommendedName>
    <alternativeName>
        <fullName evidence="5">General stress protein CTC</fullName>
    </alternativeName>
</protein>
<dbReference type="PANTHER" id="PTHR33284:SF1">
    <property type="entry name" value="RIBOSOMAL PROTEIN L25_GLN-TRNA SYNTHETASE, ANTI-CODON-BINDING DOMAIN-CONTAINING PROTEIN"/>
    <property type="match status" value="1"/>
</dbReference>
<evidence type="ECO:0000313" key="9">
    <source>
        <dbReference type="EMBL" id="KKT41261.1"/>
    </source>
</evidence>
<dbReference type="Gene3D" id="2.170.120.20">
    <property type="entry name" value="Ribosomal protein L25, beta domain"/>
    <property type="match status" value="1"/>
</dbReference>
<evidence type="ECO:0000256" key="5">
    <source>
        <dbReference type="HAMAP-Rule" id="MF_01334"/>
    </source>
</evidence>
<dbReference type="InterPro" id="IPR029751">
    <property type="entry name" value="Ribosomal_L25_dom"/>
</dbReference>
<dbReference type="InterPro" id="IPR001021">
    <property type="entry name" value="Ribosomal_bL25_long"/>
</dbReference>
<evidence type="ECO:0000259" key="8">
    <source>
        <dbReference type="Pfam" id="PF14693"/>
    </source>
</evidence>
<dbReference type="GO" id="GO:0022625">
    <property type="term" value="C:cytosolic large ribosomal subunit"/>
    <property type="evidence" value="ECO:0007669"/>
    <property type="project" value="TreeGrafter"/>
</dbReference>
<evidence type="ECO:0000256" key="1">
    <source>
        <dbReference type="ARBA" id="ARBA00022730"/>
    </source>
</evidence>
<evidence type="ECO:0000256" key="2">
    <source>
        <dbReference type="ARBA" id="ARBA00022884"/>
    </source>
</evidence>
<dbReference type="GO" id="GO:0003735">
    <property type="term" value="F:structural constituent of ribosome"/>
    <property type="evidence" value="ECO:0007669"/>
    <property type="project" value="InterPro"/>
</dbReference>
<dbReference type="SUPFAM" id="SSF50715">
    <property type="entry name" value="Ribosomal protein L25-like"/>
    <property type="match status" value="1"/>
</dbReference>
<organism evidence="9 10">
    <name type="scientific">Candidatus Giovannonibacteria bacterium GW2011_GWA2_44_13b</name>
    <dbReference type="NCBI Taxonomy" id="1618647"/>
    <lineage>
        <taxon>Bacteria</taxon>
        <taxon>Candidatus Giovannoniibacteriota</taxon>
    </lineage>
</organism>
<name>A0A0G1H1L6_9BACT</name>
<gene>
    <name evidence="5" type="primary">rplY</name>
    <name evidence="5" type="synonym">ctc</name>
    <name evidence="9" type="ORF">UW30_C0010G0017</name>
</gene>
<dbReference type="InterPro" id="IPR020930">
    <property type="entry name" value="Ribosomal_uL5_bac-type"/>
</dbReference>
<dbReference type="HAMAP" id="MF_01334">
    <property type="entry name" value="Ribosomal_bL25_CTC"/>
    <property type="match status" value="1"/>
</dbReference>
<dbReference type="InterPro" id="IPR020056">
    <property type="entry name" value="Rbsml_bL25/Gln-tRNA_synth_N"/>
</dbReference>
<feature type="region of interest" description="Disordered" evidence="6">
    <location>
        <begin position="181"/>
        <end position="230"/>
    </location>
</feature>
<dbReference type="AlphaFoldDB" id="A0A0G1H1L6"/>
<evidence type="ECO:0000313" key="10">
    <source>
        <dbReference type="Proteomes" id="UP000034736"/>
    </source>
</evidence>
<evidence type="ECO:0000256" key="3">
    <source>
        <dbReference type="ARBA" id="ARBA00022980"/>
    </source>
</evidence>
<dbReference type="Pfam" id="PF14693">
    <property type="entry name" value="Ribosomal_TL5_C"/>
    <property type="match status" value="1"/>
</dbReference>
<dbReference type="EMBL" id="LCHU01000010">
    <property type="protein sequence ID" value="KKT41261.1"/>
    <property type="molecule type" value="Genomic_DNA"/>
</dbReference>
<keyword evidence="3 5" id="KW-0689">Ribosomal protein</keyword>
<dbReference type="NCBIfam" id="TIGR00731">
    <property type="entry name" value="bL25_bact_ctc"/>
    <property type="match status" value="1"/>
</dbReference>
<keyword evidence="4 5" id="KW-0687">Ribonucleoprotein</keyword>
<dbReference type="GO" id="GO:0006412">
    <property type="term" value="P:translation"/>
    <property type="evidence" value="ECO:0007669"/>
    <property type="project" value="UniProtKB-UniRule"/>
</dbReference>
<feature type="compositionally biased region" description="Basic and acidic residues" evidence="6">
    <location>
        <begin position="221"/>
        <end position="230"/>
    </location>
</feature>
<evidence type="ECO:0000256" key="6">
    <source>
        <dbReference type="SAM" id="MobiDB-lite"/>
    </source>
</evidence>
<keyword evidence="2 5" id="KW-0694">RNA-binding</keyword>
<comment type="function">
    <text evidence="5">This is one of the proteins that binds to the 5S RNA in the ribosome where it forms part of the central protuberance.</text>
</comment>